<protein>
    <submittedName>
        <fullName evidence="1">Uncharacterized protein</fullName>
    </submittedName>
</protein>
<name>X1IIV2_9ZZZZ</name>
<reference evidence="1" key="1">
    <citation type="journal article" date="2014" name="Front. Microbiol.">
        <title>High frequency of phylogenetically diverse reductive dehalogenase-homologous genes in deep subseafloor sedimentary metagenomes.</title>
        <authorList>
            <person name="Kawai M."/>
            <person name="Futagami T."/>
            <person name="Toyoda A."/>
            <person name="Takaki Y."/>
            <person name="Nishi S."/>
            <person name="Hori S."/>
            <person name="Arai W."/>
            <person name="Tsubouchi T."/>
            <person name="Morono Y."/>
            <person name="Uchiyama I."/>
            <person name="Ito T."/>
            <person name="Fujiyama A."/>
            <person name="Inagaki F."/>
            <person name="Takami H."/>
        </authorList>
    </citation>
    <scope>NUCLEOTIDE SEQUENCE</scope>
    <source>
        <strain evidence="1">Expedition CK06-06</strain>
    </source>
</reference>
<gene>
    <name evidence="1" type="ORF">S03H2_64901</name>
</gene>
<feature type="non-terminal residue" evidence="1">
    <location>
        <position position="102"/>
    </location>
</feature>
<proteinExistence type="predicted"/>
<evidence type="ECO:0000313" key="1">
    <source>
        <dbReference type="EMBL" id="GAH82361.1"/>
    </source>
</evidence>
<accession>X1IIV2</accession>
<sequence length="102" mass="11890">MDIGAFLNERITFIRQYYSTASFPFVEQKRKIEEKQEPFVPPYSEDDFPAFLGEWMEADESLLVLAYSCITMLSAALRLYLESWENELGVPTGDLFNTEFNK</sequence>
<dbReference type="AlphaFoldDB" id="X1IIV2"/>
<organism evidence="1">
    <name type="scientific">marine sediment metagenome</name>
    <dbReference type="NCBI Taxonomy" id="412755"/>
    <lineage>
        <taxon>unclassified sequences</taxon>
        <taxon>metagenomes</taxon>
        <taxon>ecological metagenomes</taxon>
    </lineage>
</organism>
<dbReference type="EMBL" id="BARU01042208">
    <property type="protein sequence ID" value="GAH82361.1"/>
    <property type="molecule type" value="Genomic_DNA"/>
</dbReference>
<comment type="caution">
    <text evidence="1">The sequence shown here is derived from an EMBL/GenBank/DDBJ whole genome shotgun (WGS) entry which is preliminary data.</text>
</comment>